<dbReference type="KEGG" id="caa:Caka_1117"/>
<dbReference type="GO" id="GO:0032259">
    <property type="term" value="P:methylation"/>
    <property type="evidence" value="ECO:0007669"/>
    <property type="project" value="UniProtKB-KW"/>
</dbReference>
<dbReference type="Pfam" id="PF13489">
    <property type="entry name" value="Methyltransf_23"/>
    <property type="match status" value="1"/>
</dbReference>
<dbReference type="PANTHER" id="PTHR43861">
    <property type="entry name" value="TRANS-ACONITATE 2-METHYLTRANSFERASE-RELATED"/>
    <property type="match status" value="1"/>
</dbReference>
<dbReference type="Gene3D" id="3.40.50.150">
    <property type="entry name" value="Vaccinia Virus protein VP39"/>
    <property type="match status" value="1"/>
</dbReference>
<dbReference type="SUPFAM" id="SSF53335">
    <property type="entry name" value="S-adenosyl-L-methionine-dependent methyltransferases"/>
    <property type="match status" value="1"/>
</dbReference>
<name>D5EHU7_CORAD</name>
<protein>
    <submittedName>
        <fullName evidence="1">Methyltransferase type 11</fullName>
    </submittedName>
</protein>
<reference evidence="1 2" key="1">
    <citation type="journal article" date="2010" name="Stand. Genomic Sci.">
        <title>Complete genome sequence of Coraliomargarita akajimensis type strain (04OKA010-24).</title>
        <authorList>
            <person name="Mavromatis K."/>
            <person name="Abt B."/>
            <person name="Brambilla E."/>
            <person name="Lapidus A."/>
            <person name="Copeland A."/>
            <person name="Deshpande S."/>
            <person name="Nolan M."/>
            <person name="Lucas S."/>
            <person name="Tice H."/>
            <person name="Cheng J.F."/>
            <person name="Han C."/>
            <person name="Detter J.C."/>
            <person name="Woyke T."/>
            <person name="Goodwin L."/>
            <person name="Pitluck S."/>
            <person name="Held B."/>
            <person name="Brettin T."/>
            <person name="Tapia R."/>
            <person name="Ivanova N."/>
            <person name="Mikhailova N."/>
            <person name="Pati A."/>
            <person name="Liolios K."/>
            <person name="Chen A."/>
            <person name="Palaniappan K."/>
            <person name="Land M."/>
            <person name="Hauser L."/>
            <person name="Chang Y.J."/>
            <person name="Jeffries C.D."/>
            <person name="Rohde M."/>
            <person name="Goker M."/>
            <person name="Bristow J."/>
            <person name="Eisen J.A."/>
            <person name="Markowitz V."/>
            <person name="Hugenholtz P."/>
            <person name="Klenk H.P."/>
            <person name="Kyrpides N.C."/>
        </authorList>
    </citation>
    <scope>NUCLEOTIDE SEQUENCE [LARGE SCALE GENOMIC DNA]</scope>
    <source>
        <strain evidence="2">DSM 45221 / IAM 15411 / JCM 23193 / KCTC 12865</strain>
    </source>
</reference>
<dbReference type="PANTHER" id="PTHR43861:SF1">
    <property type="entry name" value="TRANS-ACONITATE 2-METHYLTRANSFERASE"/>
    <property type="match status" value="1"/>
</dbReference>
<keyword evidence="2" id="KW-1185">Reference proteome</keyword>
<accession>D5EHU7</accession>
<dbReference type="HOGENOM" id="CLU_046586_2_3_0"/>
<organism evidence="1 2">
    <name type="scientific">Coraliomargarita akajimensis (strain DSM 45221 / IAM 15411 / JCM 23193 / KCTC 12865 / 04OKA010-24)</name>
    <dbReference type="NCBI Taxonomy" id="583355"/>
    <lineage>
        <taxon>Bacteria</taxon>
        <taxon>Pseudomonadati</taxon>
        <taxon>Verrucomicrobiota</taxon>
        <taxon>Opitutia</taxon>
        <taxon>Puniceicoccales</taxon>
        <taxon>Coraliomargaritaceae</taxon>
        <taxon>Coraliomargarita</taxon>
    </lineage>
</organism>
<dbReference type="GO" id="GO:0008168">
    <property type="term" value="F:methyltransferase activity"/>
    <property type="evidence" value="ECO:0007669"/>
    <property type="project" value="UniProtKB-KW"/>
</dbReference>
<dbReference type="Proteomes" id="UP000000925">
    <property type="component" value="Chromosome"/>
</dbReference>
<keyword evidence="1" id="KW-0489">Methyltransferase</keyword>
<dbReference type="CDD" id="cd02440">
    <property type="entry name" value="AdoMet_MTases"/>
    <property type="match status" value="1"/>
</dbReference>
<dbReference type="STRING" id="583355.Caka_1117"/>
<evidence type="ECO:0000313" key="2">
    <source>
        <dbReference type="Proteomes" id="UP000000925"/>
    </source>
</evidence>
<dbReference type="InterPro" id="IPR029063">
    <property type="entry name" value="SAM-dependent_MTases_sf"/>
</dbReference>
<dbReference type="AlphaFoldDB" id="D5EHU7"/>
<dbReference type="EMBL" id="CP001998">
    <property type="protein sequence ID" value="ADE54138.1"/>
    <property type="molecule type" value="Genomic_DNA"/>
</dbReference>
<proteinExistence type="predicted"/>
<sequence>MSGQTLPPPPPSASPRFADKAASYDAHAGVQSDAAEWLAEWLPEPSKVRHCIELGAGTGLFTQHLKQGFERVISSDLSPEMIQICRSRARDFEYRIQDAWRPFPEDEAWQLICAAALLHWSPNPVQSLRQWAQALTQDGRILLSLFAKPSLPELLEVTGNEGPVSWKSPEEWEQYFEQAGLRLQRMEYITHRYTFASAMAFWKTLHGTGATVSRRLKPSAMFKLFRDYESRFSSGDQVYATWTFCRAELSL</sequence>
<gene>
    <name evidence="1" type="ordered locus">Caka_1117</name>
</gene>
<dbReference type="OrthoDB" id="9802097at2"/>
<dbReference type="eggNOG" id="COG2226">
    <property type="taxonomic scope" value="Bacteria"/>
</dbReference>
<keyword evidence="1" id="KW-0808">Transferase</keyword>
<evidence type="ECO:0000313" key="1">
    <source>
        <dbReference type="EMBL" id="ADE54138.1"/>
    </source>
</evidence>
<dbReference type="RefSeq" id="WP_013042860.1">
    <property type="nucleotide sequence ID" value="NC_014008.1"/>
</dbReference>